<organism evidence="2 3">
    <name type="scientific">Nonlabens ulvanivorans</name>
    <name type="common">Persicivirga ulvanivorans</name>
    <dbReference type="NCBI Taxonomy" id="906888"/>
    <lineage>
        <taxon>Bacteria</taxon>
        <taxon>Pseudomonadati</taxon>
        <taxon>Bacteroidota</taxon>
        <taxon>Flavobacteriia</taxon>
        <taxon>Flavobacteriales</taxon>
        <taxon>Flavobacteriaceae</taxon>
        <taxon>Nonlabens</taxon>
    </lineage>
</organism>
<proteinExistence type="predicted"/>
<evidence type="ECO:0000313" key="2">
    <source>
        <dbReference type="EMBL" id="GAL76445.1"/>
    </source>
</evidence>
<evidence type="ECO:0000256" key="1">
    <source>
        <dbReference type="SAM" id="Phobius"/>
    </source>
</evidence>
<sequence length="190" mass="22795">MQELLNNLRVTDLLIIIIPGILGYFIKYFQERINHKRDLKAFLWKEKINAAKNCIEYLNTKLQREYLMKFHFENQLNKNITDNNHFKISESLKELDDALSNFSQKNYHHAELFYDFPLDNSYSINQNIAKQLINIKSMNFEKSDNLEDFNTKYKMYKSFVSLLIDSHNEHISIIENQINIMKSEITQYIK</sequence>
<dbReference type="AlphaFoldDB" id="A0A090WHD1"/>
<name>A0A090WHD1_NONUL</name>
<feature type="transmembrane region" description="Helical" evidence="1">
    <location>
        <begin position="13"/>
        <end position="30"/>
    </location>
</feature>
<evidence type="ECO:0000313" key="3">
    <source>
        <dbReference type="Proteomes" id="UP000029647"/>
    </source>
</evidence>
<reference evidence="2 3" key="1">
    <citation type="journal article" date="2014" name="Genome Announc.">
        <title>Draft Genome Sequences of Marine Flavobacterium Nonlabens Strains NR17, NR24, NR27, NR32, NR33, and Ara13.</title>
        <authorList>
            <person name="Nakanishi M."/>
            <person name="Meirelles P."/>
            <person name="Suzuki R."/>
            <person name="Takatani N."/>
            <person name="Mino S."/>
            <person name="Suda W."/>
            <person name="Oshima K."/>
            <person name="Hattori M."/>
            <person name="Ohkuma M."/>
            <person name="Hosokawa M."/>
            <person name="Miyashita K."/>
            <person name="Thompson F.L."/>
            <person name="Niwa A."/>
            <person name="Sawabe T."/>
            <person name="Sawabe T."/>
        </authorList>
    </citation>
    <scope>NUCLEOTIDE SEQUENCE [LARGE SCALE GENOMIC DNA]</scope>
    <source>
        <strain evidence="3">JCM19275</strain>
    </source>
</reference>
<protein>
    <submittedName>
        <fullName evidence="2">Uncharacterized protein</fullName>
    </submittedName>
</protein>
<dbReference type="EMBL" id="BBNT01000011">
    <property type="protein sequence ID" value="GAL76445.1"/>
    <property type="molecule type" value="Genomic_DNA"/>
</dbReference>
<accession>A0A090WHD1</accession>
<comment type="caution">
    <text evidence="2">The sequence shown here is derived from an EMBL/GenBank/DDBJ whole genome shotgun (WGS) entry which is preliminary data.</text>
</comment>
<keyword evidence="1" id="KW-0812">Transmembrane</keyword>
<keyword evidence="1" id="KW-0472">Membrane</keyword>
<keyword evidence="1" id="KW-1133">Transmembrane helix</keyword>
<dbReference type="Proteomes" id="UP000029647">
    <property type="component" value="Unassembled WGS sequence"/>
</dbReference>
<gene>
    <name evidence="2" type="ORF">JCM19275_1187</name>
</gene>